<keyword evidence="2" id="KW-0255">Endonuclease</keyword>
<dbReference type="InterPro" id="IPR011335">
    <property type="entry name" value="Restrct_endonuc-II-like"/>
</dbReference>
<keyword evidence="3" id="KW-1185">Reference proteome</keyword>
<dbReference type="EMBL" id="JAUSUX010000004">
    <property type="protein sequence ID" value="MDQ0285633.1"/>
    <property type="molecule type" value="Genomic_DNA"/>
</dbReference>
<dbReference type="PANTHER" id="PTHR36558">
    <property type="entry name" value="GLR1098 PROTEIN"/>
    <property type="match status" value="1"/>
</dbReference>
<dbReference type="Pfam" id="PF05685">
    <property type="entry name" value="Uma2"/>
    <property type="match status" value="1"/>
</dbReference>
<keyword evidence="2" id="KW-0378">Hydrolase</keyword>
<feature type="domain" description="Putative restriction endonuclease" evidence="1">
    <location>
        <begin position="14"/>
        <end position="178"/>
    </location>
</feature>
<dbReference type="SUPFAM" id="SSF52980">
    <property type="entry name" value="Restriction endonuclease-like"/>
    <property type="match status" value="1"/>
</dbReference>
<evidence type="ECO:0000259" key="1">
    <source>
        <dbReference type="Pfam" id="PF05685"/>
    </source>
</evidence>
<dbReference type="GO" id="GO:0004519">
    <property type="term" value="F:endonuclease activity"/>
    <property type="evidence" value="ECO:0007669"/>
    <property type="project" value="UniProtKB-KW"/>
</dbReference>
<evidence type="ECO:0000313" key="3">
    <source>
        <dbReference type="Proteomes" id="UP001225644"/>
    </source>
</evidence>
<dbReference type="CDD" id="cd06260">
    <property type="entry name" value="DUF820-like"/>
    <property type="match status" value="1"/>
</dbReference>
<dbReference type="InterPro" id="IPR012296">
    <property type="entry name" value="Nuclease_put_TT1808"/>
</dbReference>
<dbReference type="InterPro" id="IPR008538">
    <property type="entry name" value="Uma2"/>
</dbReference>
<reference evidence="2 3" key="1">
    <citation type="submission" date="2023-07" db="EMBL/GenBank/DDBJ databases">
        <title>Genomic Encyclopedia of Type Strains, Phase IV (KMG-IV): sequencing the most valuable type-strain genomes for metagenomic binning, comparative biology and taxonomic classification.</title>
        <authorList>
            <person name="Goeker M."/>
        </authorList>
    </citation>
    <scope>NUCLEOTIDE SEQUENCE [LARGE SCALE GENOMIC DNA]</scope>
    <source>
        <strain evidence="2 3">DSM 12396</strain>
    </source>
</reference>
<dbReference type="RefSeq" id="WP_307399922.1">
    <property type="nucleotide sequence ID" value="NZ_JAUSUX010000004.1"/>
</dbReference>
<gene>
    <name evidence="2" type="ORF">J2Z49_000737</name>
</gene>
<keyword evidence="2" id="KW-0540">Nuclease</keyword>
<protein>
    <submittedName>
        <fullName evidence="2">Uma2 family endonuclease</fullName>
    </submittedName>
</protein>
<accession>A0ABU0AZE8</accession>
<dbReference type="Gene3D" id="3.90.1570.10">
    <property type="entry name" value="tt1808, chain A"/>
    <property type="match status" value="1"/>
</dbReference>
<comment type="caution">
    <text evidence="2">The sequence shown here is derived from an EMBL/GenBank/DDBJ whole genome shotgun (WGS) entry which is preliminary data.</text>
</comment>
<dbReference type="PANTHER" id="PTHR36558:SF1">
    <property type="entry name" value="RESTRICTION ENDONUCLEASE DOMAIN-CONTAINING PROTEIN-RELATED"/>
    <property type="match status" value="1"/>
</dbReference>
<name>A0ABU0AZE8_9FIRM</name>
<evidence type="ECO:0000313" key="2">
    <source>
        <dbReference type="EMBL" id="MDQ0285633.1"/>
    </source>
</evidence>
<sequence>MPSATKASRRYTYADYLKWPGDERWELIDGQPYDMTPSPSTVHQKVVGRFYARLERLLSGTPCEPFVAPTDVVLSEYDVVQPDVLVVCEQARVTEANIQGPPEVIVEVLSTHSALRDKREKKALYERFGVKEYLIVDPLDGYVERYYLGEDGTYGKPEIFGPQDTLPLKAIQGIEIPLREIFQAAKPVEKKDNE</sequence>
<dbReference type="Proteomes" id="UP001225644">
    <property type="component" value="Unassembled WGS sequence"/>
</dbReference>
<organism evidence="2 3">
    <name type="scientific">Desulfofundulus luciae</name>
    <dbReference type="NCBI Taxonomy" id="74702"/>
    <lineage>
        <taxon>Bacteria</taxon>
        <taxon>Bacillati</taxon>
        <taxon>Bacillota</taxon>
        <taxon>Clostridia</taxon>
        <taxon>Eubacteriales</taxon>
        <taxon>Peptococcaceae</taxon>
        <taxon>Desulfofundulus</taxon>
    </lineage>
</organism>
<proteinExistence type="predicted"/>